<feature type="domain" description="Ferritin/DPS" evidence="3">
    <location>
        <begin position="17"/>
        <end position="155"/>
    </location>
</feature>
<dbReference type="InterPro" id="IPR008331">
    <property type="entry name" value="Ferritin_DPS_dom"/>
</dbReference>
<dbReference type="PANTHER" id="PTHR42932">
    <property type="entry name" value="GENERAL STRESS PROTEIN 20U"/>
    <property type="match status" value="1"/>
</dbReference>
<evidence type="ECO:0000256" key="1">
    <source>
        <dbReference type="ARBA" id="ARBA00009497"/>
    </source>
</evidence>
<dbReference type="InterPro" id="IPR012347">
    <property type="entry name" value="Ferritin-like"/>
</dbReference>
<reference evidence="4 5" key="1">
    <citation type="submission" date="2019-02" db="EMBL/GenBank/DDBJ databases">
        <title>Bacterial novel species Emticicia sp. 17J42-9 isolated from soil.</title>
        <authorList>
            <person name="Jung H.-Y."/>
        </authorList>
    </citation>
    <scope>NUCLEOTIDE SEQUENCE [LARGE SCALE GENOMIC DNA]</scope>
    <source>
        <strain evidence="4 5">17J42-9</strain>
    </source>
</reference>
<organism evidence="4 5">
    <name type="scientific">Emticicia agri</name>
    <dbReference type="NCBI Taxonomy" id="2492393"/>
    <lineage>
        <taxon>Bacteria</taxon>
        <taxon>Pseudomonadati</taxon>
        <taxon>Bacteroidota</taxon>
        <taxon>Cytophagia</taxon>
        <taxon>Cytophagales</taxon>
        <taxon>Leadbetterellaceae</taxon>
        <taxon>Emticicia</taxon>
    </lineage>
</organism>
<evidence type="ECO:0000313" key="4">
    <source>
        <dbReference type="EMBL" id="RYU94148.1"/>
    </source>
</evidence>
<dbReference type="AlphaFoldDB" id="A0A4Q5LWN0"/>
<comment type="similarity">
    <text evidence="1 2">Belongs to the Dps family.</text>
</comment>
<comment type="caution">
    <text evidence="4">The sequence shown here is derived from an EMBL/GenBank/DDBJ whole genome shotgun (WGS) entry which is preliminary data.</text>
</comment>
<protein>
    <submittedName>
        <fullName evidence="4">DNA starvation/stationary phase protection protein</fullName>
    </submittedName>
</protein>
<name>A0A4Q5LWN0_9BACT</name>
<gene>
    <name evidence="4" type="ORF">EWM59_18405</name>
</gene>
<dbReference type="InterPro" id="IPR009078">
    <property type="entry name" value="Ferritin-like_SF"/>
</dbReference>
<dbReference type="PRINTS" id="PR01346">
    <property type="entry name" value="HELNAPAPROT"/>
</dbReference>
<keyword evidence="5" id="KW-1185">Reference proteome</keyword>
<dbReference type="PROSITE" id="PS00818">
    <property type="entry name" value="DPS_1"/>
    <property type="match status" value="1"/>
</dbReference>
<dbReference type="RefSeq" id="WP_130022723.1">
    <property type="nucleotide sequence ID" value="NZ_SEWF01000030.1"/>
</dbReference>
<dbReference type="InterPro" id="IPR023188">
    <property type="entry name" value="DPS_DNA-bd_CS"/>
</dbReference>
<dbReference type="PIRSF" id="PIRSF005900">
    <property type="entry name" value="Dps"/>
    <property type="match status" value="1"/>
</dbReference>
<dbReference type="CDD" id="cd01043">
    <property type="entry name" value="DPS"/>
    <property type="match status" value="1"/>
</dbReference>
<evidence type="ECO:0000313" key="5">
    <source>
        <dbReference type="Proteomes" id="UP000293162"/>
    </source>
</evidence>
<dbReference type="GO" id="GO:0016722">
    <property type="term" value="F:oxidoreductase activity, acting on metal ions"/>
    <property type="evidence" value="ECO:0007669"/>
    <property type="project" value="InterPro"/>
</dbReference>
<accession>A0A4Q5LWN0</accession>
<evidence type="ECO:0000259" key="3">
    <source>
        <dbReference type="Pfam" id="PF00210"/>
    </source>
</evidence>
<dbReference type="PANTHER" id="PTHR42932:SF3">
    <property type="entry name" value="DNA PROTECTION DURING STARVATION PROTEIN"/>
    <property type="match status" value="1"/>
</dbReference>
<dbReference type="SUPFAM" id="SSF47240">
    <property type="entry name" value="Ferritin-like"/>
    <property type="match status" value="1"/>
</dbReference>
<dbReference type="OrthoDB" id="9797023at2"/>
<dbReference type="GO" id="GO:0008199">
    <property type="term" value="F:ferric iron binding"/>
    <property type="evidence" value="ECO:0007669"/>
    <property type="project" value="InterPro"/>
</dbReference>
<sequence length="156" mass="18084">MKAHIGLPESDIKKIVDLLQVILADEHVILTKTRNYHWNIKGPRFMELHKFYEDQYKVLRDIIDQIAERITQLGHQSNGSMKDFLATTRLKEGPYEDKQDAQISNLLADHEAFITNMRKDIEDIDEKLGDAVTTDLLTGFMGQHEKMAWMLRAFLG</sequence>
<dbReference type="Proteomes" id="UP000293162">
    <property type="component" value="Unassembled WGS sequence"/>
</dbReference>
<proteinExistence type="inferred from homology"/>
<dbReference type="InterPro" id="IPR002177">
    <property type="entry name" value="DPS_DNA-bd"/>
</dbReference>
<dbReference type="EMBL" id="SEWF01000030">
    <property type="protein sequence ID" value="RYU94148.1"/>
    <property type="molecule type" value="Genomic_DNA"/>
</dbReference>
<evidence type="ECO:0000256" key="2">
    <source>
        <dbReference type="RuleBase" id="RU003875"/>
    </source>
</evidence>
<dbReference type="Pfam" id="PF00210">
    <property type="entry name" value="Ferritin"/>
    <property type="match status" value="1"/>
</dbReference>
<dbReference type="Gene3D" id="1.20.1260.10">
    <property type="match status" value="1"/>
</dbReference>